<keyword evidence="2" id="KW-1185">Reference proteome</keyword>
<accession>A0ABP9DLZ6</accession>
<sequence>MTTSDSHISYRMKKVREASLKYITQVKDHTYLETGITYLQGNVTIDYVSWGEIYKRSSGTLQLLSIPFFLNRTFGKYFYISGGPTFDFHLNDEFSKDYSGIGAVLGVGGMYRIKNLTFYLTPKVGKKALWRPDINKVERKLTELNIEFGFGYRLPSKQ</sequence>
<proteinExistence type="predicted"/>
<dbReference type="EMBL" id="BAABJX010000055">
    <property type="protein sequence ID" value="GAA4847195.1"/>
    <property type="molecule type" value="Genomic_DNA"/>
</dbReference>
<reference evidence="2" key="1">
    <citation type="journal article" date="2019" name="Int. J. Syst. Evol. Microbiol.">
        <title>The Global Catalogue of Microorganisms (GCM) 10K type strain sequencing project: providing services to taxonomists for standard genome sequencing and annotation.</title>
        <authorList>
            <consortium name="The Broad Institute Genomics Platform"/>
            <consortium name="The Broad Institute Genome Sequencing Center for Infectious Disease"/>
            <person name="Wu L."/>
            <person name="Ma J."/>
        </authorList>
    </citation>
    <scope>NUCLEOTIDE SEQUENCE [LARGE SCALE GENOMIC DNA]</scope>
    <source>
        <strain evidence="2">JCM 18326</strain>
    </source>
</reference>
<comment type="caution">
    <text evidence="1">The sequence shown here is derived from an EMBL/GenBank/DDBJ whole genome shotgun (WGS) entry which is preliminary data.</text>
</comment>
<evidence type="ECO:0000313" key="2">
    <source>
        <dbReference type="Proteomes" id="UP001500298"/>
    </source>
</evidence>
<evidence type="ECO:0000313" key="1">
    <source>
        <dbReference type="EMBL" id="GAA4847195.1"/>
    </source>
</evidence>
<name>A0ABP9DLZ6_9BACT</name>
<gene>
    <name evidence="1" type="ORF">GCM10023331_34910</name>
</gene>
<dbReference type="Proteomes" id="UP001500298">
    <property type="component" value="Unassembled WGS sequence"/>
</dbReference>
<protein>
    <recommendedName>
        <fullName evidence="3">Outer membrane protein beta-barrel domain-containing protein</fullName>
    </recommendedName>
</protein>
<evidence type="ECO:0008006" key="3">
    <source>
        <dbReference type="Google" id="ProtNLM"/>
    </source>
</evidence>
<organism evidence="1 2">
    <name type="scientific">Algivirga pacifica</name>
    <dbReference type="NCBI Taxonomy" id="1162670"/>
    <lineage>
        <taxon>Bacteria</taxon>
        <taxon>Pseudomonadati</taxon>
        <taxon>Bacteroidota</taxon>
        <taxon>Cytophagia</taxon>
        <taxon>Cytophagales</taxon>
        <taxon>Flammeovirgaceae</taxon>
        <taxon>Algivirga</taxon>
    </lineage>
</organism>